<comment type="similarity">
    <text evidence="2 15">Belongs to the IlvD/Edd family.</text>
</comment>
<evidence type="ECO:0000259" key="17">
    <source>
        <dbReference type="Pfam" id="PF24877"/>
    </source>
</evidence>
<dbReference type="InterPro" id="IPR004404">
    <property type="entry name" value="DihydroxyA_deHydtase"/>
</dbReference>
<dbReference type="Pfam" id="PF00920">
    <property type="entry name" value="ILVD_EDD_N"/>
    <property type="match status" value="1"/>
</dbReference>
<dbReference type="PROSITE" id="PS00886">
    <property type="entry name" value="ILVD_EDD_1"/>
    <property type="match status" value="1"/>
</dbReference>
<dbReference type="InterPro" id="IPR056740">
    <property type="entry name" value="ILV_EDD_C"/>
</dbReference>
<evidence type="ECO:0000256" key="3">
    <source>
        <dbReference type="ARBA" id="ARBA00022605"/>
    </source>
</evidence>
<evidence type="ECO:0000256" key="4">
    <source>
        <dbReference type="ARBA" id="ARBA00022714"/>
    </source>
</evidence>
<evidence type="ECO:0000313" key="18">
    <source>
        <dbReference type="EMBL" id="HIX51527.1"/>
    </source>
</evidence>
<comment type="subunit">
    <text evidence="15">Homodimer.</text>
</comment>
<comment type="cofactor">
    <cofactor evidence="1 15">
        <name>Mg(2+)</name>
        <dbReference type="ChEBI" id="CHEBI:18420"/>
    </cofactor>
</comment>
<dbReference type="NCBIfam" id="NF002068">
    <property type="entry name" value="PRK00911.1"/>
    <property type="match status" value="1"/>
</dbReference>
<dbReference type="GO" id="GO:0009097">
    <property type="term" value="P:isoleucine biosynthetic process"/>
    <property type="evidence" value="ECO:0007669"/>
    <property type="project" value="UniProtKB-UniRule"/>
</dbReference>
<keyword evidence="8 15" id="KW-0411">Iron-sulfur</keyword>
<keyword evidence="10 15" id="KW-0100">Branched-chain amino acid biosynthesis</keyword>
<evidence type="ECO:0000256" key="7">
    <source>
        <dbReference type="ARBA" id="ARBA00023004"/>
    </source>
</evidence>
<comment type="caution">
    <text evidence="18">The sequence shown here is derived from an EMBL/GenBank/DDBJ whole genome shotgun (WGS) entry which is preliminary data.</text>
</comment>
<dbReference type="InterPro" id="IPR000581">
    <property type="entry name" value="ILV_EDD_N"/>
</dbReference>
<evidence type="ECO:0000256" key="11">
    <source>
        <dbReference type="ARBA" id="ARBA00029304"/>
    </source>
</evidence>
<dbReference type="AlphaFoldDB" id="A0A9D1W444"/>
<dbReference type="GO" id="GO:0000287">
    <property type="term" value="F:magnesium ion binding"/>
    <property type="evidence" value="ECO:0007669"/>
    <property type="project" value="UniProtKB-UniRule"/>
</dbReference>
<dbReference type="PROSITE" id="PS00887">
    <property type="entry name" value="ILVD_EDD_2"/>
    <property type="match status" value="1"/>
</dbReference>
<dbReference type="EMBL" id="DXEU01000030">
    <property type="protein sequence ID" value="HIX51527.1"/>
    <property type="molecule type" value="Genomic_DNA"/>
</dbReference>
<dbReference type="GO" id="GO:0005829">
    <property type="term" value="C:cytosol"/>
    <property type="evidence" value="ECO:0007669"/>
    <property type="project" value="TreeGrafter"/>
</dbReference>
<dbReference type="PANTHER" id="PTHR43661">
    <property type="entry name" value="D-XYLONATE DEHYDRATASE"/>
    <property type="match status" value="1"/>
</dbReference>
<dbReference type="NCBIfam" id="TIGR00110">
    <property type="entry name" value="ilvD"/>
    <property type="match status" value="1"/>
</dbReference>
<evidence type="ECO:0000256" key="13">
    <source>
        <dbReference type="ARBA" id="ARBA00029437"/>
    </source>
</evidence>
<reference evidence="18" key="1">
    <citation type="journal article" date="2021" name="PeerJ">
        <title>Extensive microbial diversity within the chicken gut microbiome revealed by metagenomics and culture.</title>
        <authorList>
            <person name="Gilroy R."/>
            <person name="Ravi A."/>
            <person name="Getino M."/>
            <person name="Pursley I."/>
            <person name="Horton D.L."/>
            <person name="Alikhan N.F."/>
            <person name="Baker D."/>
            <person name="Gharbi K."/>
            <person name="Hall N."/>
            <person name="Watson M."/>
            <person name="Adriaenssens E.M."/>
            <person name="Foster-Nyarko E."/>
            <person name="Jarju S."/>
            <person name="Secka A."/>
            <person name="Antonio M."/>
            <person name="Oren A."/>
            <person name="Chaudhuri R.R."/>
            <person name="La Ragione R."/>
            <person name="Hildebrand F."/>
            <person name="Pallen M.J."/>
        </authorList>
    </citation>
    <scope>NUCLEOTIDE SEQUENCE</scope>
    <source>
        <strain evidence="18">ChiGjej4B4-12881</strain>
    </source>
</reference>
<evidence type="ECO:0000256" key="9">
    <source>
        <dbReference type="ARBA" id="ARBA00023239"/>
    </source>
</evidence>
<dbReference type="PANTHER" id="PTHR43661:SF3">
    <property type="entry name" value="D-XYLONATE DEHYDRATASE YAGF-RELATED"/>
    <property type="match status" value="1"/>
</dbReference>
<evidence type="ECO:0000256" key="1">
    <source>
        <dbReference type="ARBA" id="ARBA00001946"/>
    </source>
</evidence>
<comment type="pathway">
    <text evidence="12 15">Amino-acid biosynthesis; L-valine biosynthesis; L-valine from pyruvate: step 3/4.</text>
</comment>
<dbReference type="Pfam" id="PF24877">
    <property type="entry name" value="ILV_EDD_C"/>
    <property type="match status" value="1"/>
</dbReference>
<evidence type="ECO:0000259" key="16">
    <source>
        <dbReference type="Pfam" id="PF00920"/>
    </source>
</evidence>
<evidence type="ECO:0000256" key="14">
    <source>
        <dbReference type="ARBA" id="ARBA00029490"/>
    </source>
</evidence>
<dbReference type="HAMAP" id="MF_00012">
    <property type="entry name" value="IlvD"/>
    <property type="match status" value="1"/>
</dbReference>
<dbReference type="Proteomes" id="UP000886780">
    <property type="component" value="Unassembled WGS sequence"/>
</dbReference>
<dbReference type="GO" id="GO:0004160">
    <property type="term" value="F:dihydroxy-acid dehydratase activity"/>
    <property type="evidence" value="ECO:0007669"/>
    <property type="project" value="UniProtKB-UniRule"/>
</dbReference>
<dbReference type="InterPro" id="IPR042096">
    <property type="entry name" value="Dihydro-acid_dehy_C"/>
</dbReference>
<feature type="domain" description="Dihydroxy-acid/6-phosphogluconate dehydratase C-terminal" evidence="17">
    <location>
        <begin position="359"/>
        <end position="549"/>
    </location>
</feature>
<evidence type="ECO:0000256" key="2">
    <source>
        <dbReference type="ARBA" id="ARBA00006486"/>
    </source>
</evidence>
<feature type="binding site" evidence="15">
    <location>
        <position position="78"/>
    </location>
    <ligand>
        <name>Mg(2+)</name>
        <dbReference type="ChEBI" id="CHEBI:18420"/>
    </ligand>
</feature>
<comment type="caution">
    <text evidence="15">Lacks conserved residue(s) required for the propagation of feature annotation.</text>
</comment>
<evidence type="ECO:0000256" key="8">
    <source>
        <dbReference type="ARBA" id="ARBA00023014"/>
    </source>
</evidence>
<feature type="domain" description="Dihydroxy-acid/6-phosphogluconate dehydratase N-terminal" evidence="16">
    <location>
        <begin position="31"/>
        <end position="348"/>
    </location>
</feature>
<dbReference type="GO" id="GO:0009099">
    <property type="term" value="P:L-valine biosynthetic process"/>
    <property type="evidence" value="ECO:0007669"/>
    <property type="project" value="UniProtKB-UniRule"/>
</dbReference>
<dbReference type="Gene3D" id="3.50.30.80">
    <property type="entry name" value="IlvD/EDD C-terminal domain-like"/>
    <property type="match status" value="1"/>
</dbReference>
<reference evidence="18" key="2">
    <citation type="submission" date="2021-04" db="EMBL/GenBank/DDBJ databases">
        <authorList>
            <person name="Gilroy R."/>
        </authorList>
    </citation>
    <scope>NUCLEOTIDE SEQUENCE</scope>
    <source>
        <strain evidence="18">ChiGjej4B4-12881</strain>
    </source>
</reference>
<dbReference type="SUPFAM" id="SSF52016">
    <property type="entry name" value="LeuD/IlvD-like"/>
    <property type="match status" value="1"/>
</dbReference>
<keyword evidence="6 15" id="KW-0460">Magnesium</keyword>
<feature type="active site" description="Proton acceptor" evidence="15">
    <location>
        <position position="468"/>
    </location>
</feature>
<keyword evidence="5 15" id="KW-0479">Metal-binding</keyword>
<sequence length="552" mass="58129">MRSDNVKKGAERTPNRSLFYALGYTDEELERPLIGVVSAFSEIVPGHMHLDKVAQAAKDGVRLAGGTPILVPAIGVCDGIAMGHQGMKYSLPSRELICDSIETMAQAHCFDGLVLVPNCDKIVPAMLMAAARLNIPSIVISGGPMLAGRQGGRKVSLSQMFEAVGGFKSGLIDQETLDDYTQHTCPGCGSCAGMYTANSMNCLSEAIGMALPGNGTIPAVYAARIQLAKHAGMKVMELVEKDIKPRDILTPAAFENALATDMALGCSTNSVLHLLAIANEAGVPMDLETINKVSARTPNYCHLAPAGPTHIEDLYEAGGVPAVMKQLADQGLLHTDLLTATGKTVGENLAGAVNRNPEAIRPVDNPYSRTGGIAILWGNIAKDGCVVKRSAVADEMLVHEGPARVFDGEEEAITAIYEGQIHPGDVVVIRYEGPKGGPGMREMLNPTSALAGMKLDKSVALITDGRFSGASRGASIGHVSPEAAEGGDIALVQEGDRISINIPEGKLNVLVDEEELAERRAAWKAPAPRETAGWLGRYARLVSSANTGAVLK</sequence>
<comment type="catalytic activity">
    <reaction evidence="15">
        <text>(2R,3R)-2,3-dihydroxy-3-methylpentanoate = (S)-3-methyl-2-oxopentanoate + H2O</text>
        <dbReference type="Rhea" id="RHEA:27694"/>
        <dbReference type="ChEBI" id="CHEBI:15377"/>
        <dbReference type="ChEBI" id="CHEBI:35146"/>
        <dbReference type="ChEBI" id="CHEBI:49258"/>
        <dbReference type="EC" id="4.2.1.9"/>
    </reaction>
</comment>
<evidence type="ECO:0000256" key="12">
    <source>
        <dbReference type="ARBA" id="ARBA00029436"/>
    </source>
</evidence>
<dbReference type="EC" id="4.2.1.9" evidence="14 15"/>
<dbReference type="InterPro" id="IPR020558">
    <property type="entry name" value="DiOHA_6PGluconate_deHydtase_CS"/>
</dbReference>
<gene>
    <name evidence="15 18" type="primary">ilvD</name>
    <name evidence="18" type="ORF">IAA28_01825</name>
</gene>
<evidence type="ECO:0000313" key="19">
    <source>
        <dbReference type="Proteomes" id="UP000886780"/>
    </source>
</evidence>
<keyword evidence="7 15" id="KW-0408">Iron</keyword>
<dbReference type="SUPFAM" id="SSF143975">
    <property type="entry name" value="IlvD/EDD N-terminal domain-like"/>
    <property type="match status" value="1"/>
</dbReference>
<evidence type="ECO:0000256" key="6">
    <source>
        <dbReference type="ARBA" id="ARBA00022842"/>
    </source>
</evidence>
<dbReference type="FunFam" id="3.50.30.80:FF:000001">
    <property type="entry name" value="Dihydroxy-acid dehydratase"/>
    <property type="match status" value="1"/>
</dbReference>
<evidence type="ECO:0000256" key="5">
    <source>
        <dbReference type="ARBA" id="ARBA00022723"/>
    </source>
</evidence>
<proteinExistence type="inferred from homology"/>
<feature type="modified residue" description="N6-carboxylysine" evidence="15">
    <location>
        <position position="121"/>
    </location>
</feature>
<comment type="catalytic activity">
    <reaction evidence="11">
        <text>(2R)-2,3-dihydroxy-3-methylbutanoate = 3-methyl-2-oxobutanoate + H2O</text>
        <dbReference type="Rhea" id="RHEA:24809"/>
        <dbReference type="ChEBI" id="CHEBI:11851"/>
        <dbReference type="ChEBI" id="CHEBI:15377"/>
        <dbReference type="ChEBI" id="CHEBI:49072"/>
        <dbReference type="EC" id="4.2.1.9"/>
    </reaction>
    <physiologicalReaction direction="left-to-right" evidence="11">
        <dbReference type="Rhea" id="RHEA:24810"/>
    </physiologicalReaction>
</comment>
<keyword evidence="4 15" id="KW-0001">2Fe-2S</keyword>
<protein>
    <recommendedName>
        <fullName evidence="14 15">Dihydroxy-acid dehydratase</fullName>
        <shortName evidence="15">DAD</shortName>
        <ecNumber evidence="14 15">4.2.1.9</ecNumber>
    </recommendedName>
</protein>
<comment type="pathway">
    <text evidence="13 15">Amino-acid biosynthesis; L-isoleucine biosynthesis; L-isoleucine from 2-oxobutanoate: step 3/4.</text>
</comment>
<feature type="binding site" description="via carbamate group" evidence="15">
    <location>
        <position position="121"/>
    </location>
    <ligand>
        <name>Mg(2+)</name>
        <dbReference type="ChEBI" id="CHEBI:18420"/>
    </ligand>
</feature>
<organism evidence="18 19">
    <name type="scientific">Candidatus Lachnoclostridium stercoripullorum</name>
    <dbReference type="NCBI Taxonomy" id="2838635"/>
    <lineage>
        <taxon>Bacteria</taxon>
        <taxon>Bacillati</taxon>
        <taxon>Bacillota</taxon>
        <taxon>Clostridia</taxon>
        <taxon>Lachnospirales</taxon>
        <taxon>Lachnospiraceae</taxon>
    </lineage>
</organism>
<keyword evidence="9 15" id="KW-0456">Lyase</keyword>
<feature type="binding site" evidence="15">
    <location>
        <position position="442"/>
    </location>
    <ligand>
        <name>Mg(2+)</name>
        <dbReference type="ChEBI" id="CHEBI:18420"/>
    </ligand>
</feature>
<name>A0A9D1W444_9FIRM</name>
<keyword evidence="3 15" id="KW-0028">Amino-acid biosynthesis</keyword>
<comment type="function">
    <text evidence="15">Functions in the biosynthesis of branched-chain amino acids. Catalyzes the dehydration of (2R,3R)-2,3-dihydroxy-3-methylpentanoate (2,3-dihydroxy-3-methylvalerate) into 2-oxo-3-methylpentanoate (2-oxo-3-methylvalerate) and of (2R)-2,3-dihydroxy-3-methylbutanoate (2,3-dihydroxyisovalerate) into 2-oxo-3-methylbutanoate (2-oxoisovalerate), the penultimate precursor to L-isoleucine and L-valine, respectively.</text>
</comment>
<dbReference type="InterPro" id="IPR037237">
    <property type="entry name" value="IlvD/EDD_N"/>
</dbReference>
<evidence type="ECO:0000256" key="10">
    <source>
        <dbReference type="ARBA" id="ARBA00023304"/>
    </source>
</evidence>
<dbReference type="GO" id="GO:0051537">
    <property type="term" value="F:2 iron, 2 sulfur cluster binding"/>
    <property type="evidence" value="ECO:0007669"/>
    <property type="project" value="UniProtKB-UniRule"/>
</dbReference>
<comment type="cofactor">
    <cofactor evidence="15">
        <name>[2Fe-2S] cluster</name>
        <dbReference type="ChEBI" id="CHEBI:190135"/>
    </cofactor>
    <text evidence="15">Binds 1 [2Fe-2S] cluster per subunit. This cluster acts as a Lewis acid cofactor.</text>
</comment>
<evidence type="ECO:0000256" key="15">
    <source>
        <dbReference type="HAMAP-Rule" id="MF_00012"/>
    </source>
</evidence>
<accession>A0A9D1W444</accession>
<feature type="binding site" evidence="15">
    <location>
        <position position="120"/>
    </location>
    <ligand>
        <name>Mg(2+)</name>
        <dbReference type="ChEBI" id="CHEBI:18420"/>
    </ligand>
</feature>